<keyword evidence="3" id="KW-1185">Reference proteome</keyword>
<evidence type="ECO:0000313" key="2">
    <source>
        <dbReference type="EMBL" id="BDI05821.1"/>
    </source>
</evidence>
<feature type="domain" description="RES" evidence="1">
    <location>
        <begin position="86"/>
        <end position="214"/>
    </location>
</feature>
<gene>
    <name evidence="2" type="ORF">CATMQ487_27910</name>
</gene>
<evidence type="ECO:0000259" key="1">
    <source>
        <dbReference type="SMART" id="SM00953"/>
    </source>
</evidence>
<dbReference type="Proteomes" id="UP001057498">
    <property type="component" value="Chromosome"/>
</dbReference>
<dbReference type="RefSeq" id="WP_251969170.1">
    <property type="nucleotide sequence ID" value="NZ_AP025730.1"/>
</dbReference>
<organism evidence="2 3">
    <name type="scientific">Sphaerotilus microaerophilus</name>
    <dbReference type="NCBI Taxonomy" id="2914710"/>
    <lineage>
        <taxon>Bacteria</taxon>
        <taxon>Pseudomonadati</taxon>
        <taxon>Pseudomonadota</taxon>
        <taxon>Betaproteobacteria</taxon>
        <taxon>Burkholderiales</taxon>
        <taxon>Sphaerotilaceae</taxon>
        <taxon>Sphaerotilus</taxon>
    </lineage>
</organism>
<dbReference type="InterPro" id="IPR014914">
    <property type="entry name" value="RES_dom"/>
</dbReference>
<evidence type="ECO:0000313" key="3">
    <source>
        <dbReference type="Proteomes" id="UP001057498"/>
    </source>
</evidence>
<dbReference type="SMART" id="SM00953">
    <property type="entry name" value="RES"/>
    <property type="match status" value="1"/>
</dbReference>
<protein>
    <recommendedName>
        <fullName evidence="1">RES domain-containing protein</fullName>
    </recommendedName>
</protein>
<proteinExistence type="predicted"/>
<name>A0ABN6PKV2_9BURK</name>
<accession>A0ABN6PKV2</accession>
<dbReference type="Pfam" id="PF08808">
    <property type="entry name" value="RES"/>
    <property type="match status" value="1"/>
</dbReference>
<dbReference type="EMBL" id="AP025730">
    <property type="protein sequence ID" value="BDI05821.1"/>
    <property type="molecule type" value="Genomic_DNA"/>
</dbReference>
<reference evidence="2" key="1">
    <citation type="submission" date="2022-04" db="EMBL/GenBank/DDBJ databases">
        <title>Whole genome sequence of Sphaerotilus sp. FB-5.</title>
        <authorList>
            <person name="Takeda M."/>
            <person name="Narihara S."/>
            <person name="Akimoto M."/>
            <person name="Akimoto R."/>
            <person name="Nishiyashiki S."/>
            <person name="Murakami T."/>
        </authorList>
    </citation>
    <scope>NUCLEOTIDE SEQUENCE</scope>
    <source>
        <strain evidence="2">FB-5</strain>
    </source>
</reference>
<sequence>MNPSDEALLASIPVTDEAWQPSYRLIASRFPTAGLYDQIADPADLEVVFAIESLTNPRLRQELGELSLVRPADRVSGPGSTPIMAAFTHLNPDGSRFSNGSWGVYYAADRLETAVAEVSHHRARFLSYTREGPIDLDLRLILADVVAPMHDLRQWAATQLPAVEDPEAYGTAQILGQRLRERGSWGAYYRSVRDPDGHCVAVWRPRALGPARVDRHLGLHWDGRQISHWYVKERPEPVRSVSRLVPLPQRGDEDF</sequence>